<sequence length="184" mass="20613">MEEPDWKSCTEEELWRYVAWHLEGAGIRSVLVGGAVVSIYTDGLYRSGDLDLVPDDSGRTRLAPVLAEIGFKPSRSRYFKHPSCPHLFLEFPRGPVEIGEEFPVVPAEIKVKGRTLRLLSPTDSVKDRLAGYIHWKSRANFDQAVLICRHQRNAVELAAVRRWCAGEGGGEAFEELMESLAGMD</sequence>
<gene>
    <name evidence="1" type="ORF">Hsar01_02850</name>
</gene>
<evidence type="ECO:0000313" key="1">
    <source>
        <dbReference type="EMBL" id="GAA5483616.1"/>
    </source>
</evidence>
<dbReference type="EMBL" id="BAABRI010000016">
    <property type="protein sequence ID" value="GAA5483616.1"/>
    <property type="molecule type" value="Genomic_DNA"/>
</dbReference>
<comment type="caution">
    <text evidence="1">The sequence shown here is derived from an EMBL/GenBank/DDBJ whole genome shotgun (WGS) entry which is preliminary data.</text>
</comment>
<accession>A0ABP9UTE3</accession>
<organism evidence="1 2">
    <name type="scientific">Haloferula sargassicola</name>
    <dbReference type="NCBI Taxonomy" id="490096"/>
    <lineage>
        <taxon>Bacteria</taxon>
        <taxon>Pseudomonadati</taxon>
        <taxon>Verrucomicrobiota</taxon>
        <taxon>Verrucomicrobiia</taxon>
        <taxon>Verrucomicrobiales</taxon>
        <taxon>Verrucomicrobiaceae</taxon>
        <taxon>Haloferula</taxon>
    </lineage>
</organism>
<reference evidence="1 2" key="1">
    <citation type="submission" date="2024-02" db="EMBL/GenBank/DDBJ databases">
        <title>Haloferula sargassicola NBRC 104335.</title>
        <authorList>
            <person name="Ichikawa N."/>
            <person name="Katano-Makiyama Y."/>
            <person name="Hidaka K."/>
        </authorList>
    </citation>
    <scope>NUCLEOTIDE SEQUENCE [LARGE SCALE GENOMIC DNA]</scope>
    <source>
        <strain evidence="1 2">NBRC 104335</strain>
    </source>
</reference>
<keyword evidence="2" id="KW-1185">Reference proteome</keyword>
<evidence type="ECO:0000313" key="2">
    <source>
        <dbReference type="Proteomes" id="UP001476282"/>
    </source>
</evidence>
<protein>
    <recommendedName>
        <fullName evidence="3">Nucleotidyltransferase family protein</fullName>
    </recommendedName>
</protein>
<name>A0ABP9UTE3_9BACT</name>
<dbReference type="Proteomes" id="UP001476282">
    <property type="component" value="Unassembled WGS sequence"/>
</dbReference>
<evidence type="ECO:0008006" key="3">
    <source>
        <dbReference type="Google" id="ProtNLM"/>
    </source>
</evidence>
<proteinExistence type="predicted"/>
<dbReference type="RefSeq" id="WP_353567726.1">
    <property type="nucleotide sequence ID" value="NZ_BAABRI010000016.1"/>
</dbReference>